<dbReference type="EMBL" id="LAZR01045385">
    <property type="protein sequence ID" value="KKK98983.1"/>
    <property type="molecule type" value="Genomic_DNA"/>
</dbReference>
<gene>
    <name evidence="1" type="ORF">LCGC14_2637260</name>
</gene>
<accession>A0A0F8ZYQ1</accession>
<dbReference type="AlphaFoldDB" id="A0A0F8ZYQ1"/>
<feature type="non-terminal residue" evidence="1">
    <location>
        <position position="122"/>
    </location>
</feature>
<protein>
    <submittedName>
        <fullName evidence="1">Uncharacterized protein</fullName>
    </submittedName>
</protein>
<evidence type="ECO:0000313" key="1">
    <source>
        <dbReference type="EMBL" id="KKK98983.1"/>
    </source>
</evidence>
<proteinExistence type="predicted"/>
<comment type="caution">
    <text evidence="1">The sequence shown here is derived from an EMBL/GenBank/DDBJ whole genome shotgun (WGS) entry which is preliminary data.</text>
</comment>
<organism evidence="1">
    <name type="scientific">marine sediment metagenome</name>
    <dbReference type="NCBI Taxonomy" id="412755"/>
    <lineage>
        <taxon>unclassified sequences</taxon>
        <taxon>metagenomes</taxon>
        <taxon>ecological metagenomes</taxon>
    </lineage>
</organism>
<name>A0A0F8ZYQ1_9ZZZZ</name>
<sequence length="122" mass="13726">MIDEDGLEEIKIVYHGVRLGRNYAKLHVYQEIDAENNLIGEITGFSGKKSLLPGTPGTILTANVSRDEAGEMQTIRGQCNWTGLYPDLDMRAKWRVEHDSALTILRLKKEAQENALLECLEP</sequence>
<reference evidence="1" key="1">
    <citation type="journal article" date="2015" name="Nature">
        <title>Complex archaea that bridge the gap between prokaryotes and eukaryotes.</title>
        <authorList>
            <person name="Spang A."/>
            <person name="Saw J.H."/>
            <person name="Jorgensen S.L."/>
            <person name="Zaremba-Niedzwiedzka K."/>
            <person name="Martijn J."/>
            <person name="Lind A.E."/>
            <person name="van Eijk R."/>
            <person name="Schleper C."/>
            <person name="Guy L."/>
            <person name="Ettema T.J."/>
        </authorList>
    </citation>
    <scope>NUCLEOTIDE SEQUENCE</scope>
</reference>